<evidence type="ECO:0000313" key="1">
    <source>
        <dbReference type="EMBL" id="KAH7111320.1"/>
    </source>
</evidence>
<protein>
    <submittedName>
        <fullName evidence="1">Uncharacterized protein</fullName>
    </submittedName>
</protein>
<dbReference type="EMBL" id="JAGMWT010000024">
    <property type="protein sequence ID" value="KAH7111320.1"/>
    <property type="molecule type" value="Genomic_DNA"/>
</dbReference>
<proteinExistence type="predicted"/>
<keyword evidence="2" id="KW-1185">Reference proteome</keyword>
<evidence type="ECO:0000313" key="2">
    <source>
        <dbReference type="Proteomes" id="UP000700596"/>
    </source>
</evidence>
<dbReference type="AlphaFoldDB" id="A0A9P9I9C6"/>
<comment type="caution">
    <text evidence="1">The sequence shown here is derived from an EMBL/GenBank/DDBJ whole genome shotgun (WGS) entry which is preliminary data.</text>
</comment>
<accession>A0A9P9I9C6</accession>
<organism evidence="1 2">
    <name type="scientific">Dendryphion nanum</name>
    <dbReference type="NCBI Taxonomy" id="256645"/>
    <lineage>
        <taxon>Eukaryota</taxon>
        <taxon>Fungi</taxon>
        <taxon>Dikarya</taxon>
        <taxon>Ascomycota</taxon>
        <taxon>Pezizomycotina</taxon>
        <taxon>Dothideomycetes</taxon>
        <taxon>Pleosporomycetidae</taxon>
        <taxon>Pleosporales</taxon>
        <taxon>Torulaceae</taxon>
        <taxon>Dendryphion</taxon>
    </lineage>
</organism>
<dbReference type="Proteomes" id="UP000700596">
    <property type="component" value="Unassembled WGS sequence"/>
</dbReference>
<reference evidence="1" key="1">
    <citation type="journal article" date="2021" name="Nat. Commun.">
        <title>Genetic determinants of endophytism in the Arabidopsis root mycobiome.</title>
        <authorList>
            <person name="Mesny F."/>
            <person name="Miyauchi S."/>
            <person name="Thiergart T."/>
            <person name="Pickel B."/>
            <person name="Atanasova L."/>
            <person name="Karlsson M."/>
            <person name="Huettel B."/>
            <person name="Barry K.W."/>
            <person name="Haridas S."/>
            <person name="Chen C."/>
            <person name="Bauer D."/>
            <person name="Andreopoulos W."/>
            <person name="Pangilinan J."/>
            <person name="LaButti K."/>
            <person name="Riley R."/>
            <person name="Lipzen A."/>
            <person name="Clum A."/>
            <person name="Drula E."/>
            <person name="Henrissat B."/>
            <person name="Kohler A."/>
            <person name="Grigoriev I.V."/>
            <person name="Martin F.M."/>
            <person name="Hacquard S."/>
        </authorList>
    </citation>
    <scope>NUCLEOTIDE SEQUENCE</scope>
    <source>
        <strain evidence="1">MPI-CAGE-CH-0243</strain>
    </source>
</reference>
<dbReference type="OrthoDB" id="376826at2759"/>
<sequence length="172" mass="20049">MSNNKNSRSKVFSHLQSYPIIHDSLEYCTTHPYGAKSLSLLQTTYQHFIAPLNPYLQIPYSYLSLYFTRADEIGVICLSKVDNKFPIIKEDTSKLKEKVQLYIFLPLNLADRGKEYAWATWEEEYKEMRGEDGLVKSAKALLNTELKIAHDGYTLVQEYLNKEKHYVREKAD</sequence>
<name>A0A9P9I9C6_9PLEO</name>
<gene>
    <name evidence="1" type="ORF">B0J11DRAFT_498661</name>
</gene>